<feature type="transmembrane region" description="Helical" evidence="2">
    <location>
        <begin position="177"/>
        <end position="197"/>
    </location>
</feature>
<keyword evidence="2" id="KW-0472">Membrane</keyword>
<gene>
    <name evidence="3" type="ORF">AGRA3207_004069</name>
</gene>
<evidence type="ECO:0000256" key="2">
    <source>
        <dbReference type="SAM" id="Phobius"/>
    </source>
</evidence>
<dbReference type="PANTHER" id="PTHR36844:SF1">
    <property type="entry name" value="PROTEASE PRSW"/>
    <property type="match status" value="1"/>
</dbReference>
<dbReference type="PANTHER" id="PTHR36844">
    <property type="entry name" value="PROTEASE PRSW"/>
    <property type="match status" value="1"/>
</dbReference>
<dbReference type="Pfam" id="PF13367">
    <property type="entry name" value="PrsW-protease"/>
    <property type="match status" value="1"/>
</dbReference>
<evidence type="ECO:0000256" key="1">
    <source>
        <dbReference type="SAM" id="MobiDB-lite"/>
    </source>
</evidence>
<protein>
    <submittedName>
        <fullName evidence="3">PrsW family intramembrane metalloprotease</fullName>
    </submittedName>
</protein>
<evidence type="ECO:0000313" key="4">
    <source>
        <dbReference type="Proteomes" id="UP001049518"/>
    </source>
</evidence>
<sequence>MVAPTTPTARRPWPRILLGGLALWAATVLVTVATANSNLLPTIVLLGSFLVPVTFAVWAYEHGTSGTITVPLLFNGFVVGGVLGVLGASVLERYLLHPSLWMYAGVGLIEEAVKLAALVFVARRMRVRSMRDGLVLGATVGFGFAAFESSGYAFNALFTVQGISVRSMVETEILRGLLSPLGHGLWTAITGGVLFAASRTRWHITGGGVLAYLGVSALHALWDSMHGIAIALTLFLTGTPWQYQLLDHGYLPRATGAQGHLITIMNWAGLVVISAVALLWLRALAERSRTAPRPSVPAPDVAGRPYPGSS</sequence>
<feature type="transmembrane region" description="Helical" evidence="2">
    <location>
        <begin position="209"/>
        <end position="237"/>
    </location>
</feature>
<organism evidence="3 4">
    <name type="scientific">Actinomadura graeca</name>
    <dbReference type="NCBI Taxonomy" id="2750812"/>
    <lineage>
        <taxon>Bacteria</taxon>
        <taxon>Bacillati</taxon>
        <taxon>Actinomycetota</taxon>
        <taxon>Actinomycetes</taxon>
        <taxon>Streptosporangiales</taxon>
        <taxon>Thermomonosporaceae</taxon>
        <taxon>Actinomadura</taxon>
    </lineage>
</organism>
<feature type="transmembrane region" description="Helical" evidence="2">
    <location>
        <begin position="100"/>
        <end position="122"/>
    </location>
</feature>
<accession>A0ABX8QWI2</accession>
<feature type="transmembrane region" description="Helical" evidence="2">
    <location>
        <begin position="12"/>
        <end position="33"/>
    </location>
</feature>
<feature type="transmembrane region" description="Helical" evidence="2">
    <location>
        <begin position="134"/>
        <end position="157"/>
    </location>
</feature>
<reference evidence="3" key="1">
    <citation type="submission" date="2020-07" db="EMBL/GenBank/DDBJ databases">
        <authorList>
            <person name="Tarantini F.S."/>
            <person name="Hong K.W."/>
            <person name="Chan K.G."/>
        </authorList>
    </citation>
    <scope>NUCLEOTIDE SEQUENCE</scope>
    <source>
        <strain evidence="3">32-07</strain>
    </source>
</reference>
<keyword evidence="3" id="KW-0378">Hydrolase</keyword>
<dbReference type="Proteomes" id="UP001049518">
    <property type="component" value="Chromosome"/>
</dbReference>
<keyword evidence="2" id="KW-1133">Transmembrane helix</keyword>
<dbReference type="EMBL" id="CP059572">
    <property type="protein sequence ID" value="QXJ22983.1"/>
    <property type="molecule type" value="Genomic_DNA"/>
</dbReference>
<evidence type="ECO:0000313" key="3">
    <source>
        <dbReference type="EMBL" id="QXJ22983.1"/>
    </source>
</evidence>
<dbReference type="InterPro" id="IPR026898">
    <property type="entry name" value="PrsW"/>
</dbReference>
<dbReference type="RefSeq" id="WP_231328655.1">
    <property type="nucleotide sequence ID" value="NZ_CP059572.1"/>
</dbReference>
<keyword evidence="2" id="KW-0812">Transmembrane</keyword>
<proteinExistence type="predicted"/>
<feature type="transmembrane region" description="Helical" evidence="2">
    <location>
        <begin position="257"/>
        <end position="281"/>
    </location>
</feature>
<keyword evidence="3" id="KW-0482">Metalloprotease</keyword>
<keyword evidence="4" id="KW-1185">Reference proteome</keyword>
<dbReference type="GO" id="GO:0008237">
    <property type="term" value="F:metallopeptidase activity"/>
    <property type="evidence" value="ECO:0007669"/>
    <property type="project" value="UniProtKB-KW"/>
</dbReference>
<feature type="region of interest" description="Disordered" evidence="1">
    <location>
        <begin position="291"/>
        <end position="310"/>
    </location>
</feature>
<feature type="transmembrane region" description="Helical" evidence="2">
    <location>
        <begin position="72"/>
        <end position="94"/>
    </location>
</feature>
<keyword evidence="3" id="KW-0645">Protease</keyword>
<feature type="transmembrane region" description="Helical" evidence="2">
    <location>
        <begin position="39"/>
        <end position="60"/>
    </location>
</feature>
<name>A0ABX8QWI2_9ACTN</name>